<dbReference type="InterPro" id="IPR058625">
    <property type="entry name" value="MdtA-like_BSH"/>
</dbReference>
<feature type="domain" description="Multidrug resistance protein MdtA-like C-terminal permuted SH3" evidence="7">
    <location>
        <begin position="295"/>
        <end position="353"/>
    </location>
</feature>
<comment type="subcellular location">
    <subcellularLocation>
        <location evidence="1">Cell envelope</location>
    </subcellularLocation>
</comment>
<dbReference type="PANTHER" id="PTHR30158:SF23">
    <property type="entry name" value="MULTIDRUG RESISTANCE PROTEIN MEXA"/>
    <property type="match status" value="1"/>
</dbReference>
<dbReference type="EMBL" id="JACWMW010000002">
    <property type="protein sequence ID" value="MBD1385919.1"/>
    <property type="molecule type" value="Genomic_DNA"/>
</dbReference>
<evidence type="ECO:0000259" key="7">
    <source>
        <dbReference type="Pfam" id="PF25967"/>
    </source>
</evidence>
<evidence type="ECO:0000256" key="3">
    <source>
        <dbReference type="SAM" id="SignalP"/>
    </source>
</evidence>
<dbReference type="InterPro" id="IPR058626">
    <property type="entry name" value="MdtA-like_b-barrel"/>
</dbReference>
<dbReference type="Pfam" id="PF25917">
    <property type="entry name" value="BSH_RND"/>
    <property type="match status" value="1"/>
</dbReference>
<dbReference type="Gene3D" id="1.10.287.470">
    <property type="entry name" value="Helix hairpin bin"/>
    <property type="match status" value="1"/>
</dbReference>
<organism evidence="8 9">
    <name type="scientific">Mucilaginibacter rigui</name>
    <dbReference type="NCBI Taxonomy" id="534635"/>
    <lineage>
        <taxon>Bacteria</taxon>
        <taxon>Pseudomonadati</taxon>
        <taxon>Bacteroidota</taxon>
        <taxon>Sphingobacteriia</taxon>
        <taxon>Sphingobacteriales</taxon>
        <taxon>Sphingobacteriaceae</taxon>
        <taxon>Mucilaginibacter</taxon>
    </lineage>
</organism>
<evidence type="ECO:0000259" key="5">
    <source>
        <dbReference type="Pfam" id="PF25917"/>
    </source>
</evidence>
<dbReference type="Pfam" id="PF25876">
    <property type="entry name" value="HH_MFP_RND"/>
    <property type="match status" value="1"/>
</dbReference>
<feature type="signal peptide" evidence="3">
    <location>
        <begin position="1"/>
        <end position="19"/>
    </location>
</feature>
<reference evidence="8 9" key="1">
    <citation type="submission" date="2020-09" db="EMBL/GenBank/DDBJ databases">
        <title>Novel species of Mucilaginibacter isolated from a glacier on the Tibetan Plateau.</title>
        <authorList>
            <person name="Liu Q."/>
            <person name="Xin Y.-H."/>
        </authorList>
    </citation>
    <scope>NUCLEOTIDE SEQUENCE [LARGE SCALE GENOMIC DNA]</scope>
    <source>
        <strain evidence="8 9">CGMCC 1.13878</strain>
    </source>
</reference>
<dbReference type="SUPFAM" id="SSF111369">
    <property type="entry name" value="HlyD-like secretion proteins"/>
    <property type="match status" value="1"/>
</dbReference>
<feature type="chain" id="PRO_5047130580" evidence="3">
    <location>
        <begin position="20"/>
        <end position="377"/>
    </location>
</feature>
<evidence type="ECO:0000256" key="2">
    <source>
        <dbReference type="ARBA" id="ARBA00009477"/>
    </source>
</evidence>
<dbReference type="Gene3D" id="2.40.30.170">
    <property type="match status" value="1"/>
</dbReference>
<dbReference type="InterPro" id="IPR058627">
    <property type="entry name" value="MdtA-like_C"/>
</dbReference>
<proteinExistence type="inferred from homology"/>
<protein>
    <submittedName>
        <fullName evidence="8">Efflux RND transporter periplasmic adaptor subunit</fullName>
    </submittedName>
</protein>
<dbReference type="PROSITE" id="PS51257">
    <property type="entry name" value="PROKAR_LIPOPROTEIN"/>
    <property type="match status" value="1"/>
</dbReference>
<feature type="domain" description="Multidrug resistance protein MdtA-like barrel-sandwich hybrid" evidence="5">
    <location>
        <begin position="54"/>
        <end position="191"/>
    </location>
</feature>
<dbReference type="InterPro" id="IPR058624">
    <property type="entry name" value="MdtA-like_HH"/>
</dbReference>
<feature type="domain" description="Multidrug resistance protein MdtA-like alpha-helical hairpin" evidence="4">
    <location>
        <begin position="95"/>
        <end position="163"/>
    </location>
</feature>
<evidence type="ECO:0000256" key="1">
    <source>
        <dbReference type="ARBA" id="ARBA00004196"/>
    </source>
</evidence>
<dbReference type="Gene3D" id="2.40.50.100">
    <property type="match status" value="1"/>
</dbReference>
<evidence type="ECO:0000259" key="4">
    <source>
        <dbReference type="Pfam" id="PF25876"/>
    </source>
</evidence>
<gene>
    <name evidence="8" type="ORF">IDJ75_11560</name>
</gene>
<dbReference type="Pfam" id="PF25967">
    <property type="entry name" value="RND-MFP_C"/>
    <property type="match status" value="1"/>
</dbReference>
<accession>A0ABR7X5Q7</accession>
<comment type="caution">
    <text evidence="8">The sequence shown here is derived from an EMBL/GenBank/DDBJ whole genome shotgun (WGS) entry which is preliminary data.</text>
</comment>
<evidence type="ECO:0000313" key="9">
    <source>
        <dbReference type="Proteomes" id="UP000618754"/>
    </source>
</evidence>
<name>A0ABR7X5Q7_9SPHI</name>
<evidence type="ECO:0000313" key="8">
    <source>
        <dbReference type="EMBL" id="MBD1385919.1"/>
    </source>
</evidence>
<dbReference type="NCBIfam" id="TIGR01730">
    <property type="entry name" value="RND_mfp"/>
    <property type="match status" value="1"/>
</dbReference>
<dbReference type="PANTHER" id="PTHR30158">
    <property type="entry name" value="ACRA/E-RELATED COMPONENT OF DRUG EFFLUX TRANSPORTER"/>
    <property type="match status" value="1"/>
</dbReference>
<evidence type="ECO:0000259" key="6">
    <source>
        <dbReference type="Pfam" id="PF25944"/>
    </source>
</evidence>
<sequence>MKTNLLAIFALLLSACVQKKQPPVTLQTLPVMTVNTGDATTFQDYPAAIQGSDNVEIRPQVSGILDKVYIEEGSYVKAGTPLFRINDAPFKERINSAQASYRAAAGVVANTQLEIDKLSLLVEGKVISDFQLKTAKAAKETAIGNLEASKADIASAKINLGYTLIKAPVSGYIGLLPRKRGTLVNPADPSALTELSDVRRVHVYFSLGEFDFIRFKKQYAGKTLQDKLTSLPPVELILADDSAFALKGKVDLIDGQFDKNTGAITFRATFPNPDGLLRSGNTGKIRLGLQFSEQLLVPQSATLELQDKTFVFIVDAANKVSRQPIIVSGKSGINYLVSSGLKSGDRIVYNGFDHLQDGEKIIPQTVKERSTNLAANH</sequence>
<keyword evidence="3" id="KW-0732">Signal</keyword>
<feature type="domain" description="Multidrug resistance protein MdtA-like beta-barrel" evidence="6">
    <location>
        <begin position="201"/>
        <end position="287"/>
    </location>
</feature>
<dbReference type="RefSeq" id="WP_191175768.1">
    <property type="nucleotide sequence ID" value="NZ_JACWMW010000002.1"/>
</dbReference>
<dbReference type="Gene3D" id="2.40.420.20">
    <property type="match status" value="1"/>
</dbReference>
<dbReference type="Pfam" id="PF25944">
    <property type="entry name" value="Beta-barrel_RND"/>
    <property type="match status" value="1"/>
</dbReference>
<keyword evidence="9" id="KW-1185">Reference proteome</keyword>
<dbReference type="Proteomes" id="UP000618754">
    <property type="component" value="Unassembled WGS sequence"/>
</dbReference>
<comment type="similarity">
    <text evidence="2">Belongs to the membrane fusion protein (MFP) (TC 8.A.1) family.</text>
</comment>
<dbReference type="InterPro" id="IPR006143">
    <property type="entry name" value="RND_pump_MFP"/>
</dbReference>